<dbReference type="GO" id="GO:0004722">
    <property type="term" value="F:protein serine/threonine phosphatase activity"/>
    <property type="evidence" value="ECO:0007669"/>
    <property type="project" value="TreeGrafter"/>
</dbReference>
<dbReference type="InterPro" id="IPR050341">
    <property type="entry name" value="PP1_catalytic_subunit"/>
</dbReference>
<feature type="compositionally biased region" description="Polar residues" evidence="3">
    <location>
        <begin position="802"/>
        <end position="819"/>
    </location>
</feature>
<protein>
    <recommendedName>
        <fullName evidence="4">EF-hand domain-containing protein</fullName>
    </recommendedName>
</protein>
<dbReference type="Gene3D" id="1.10.238.10">
    <property type="entry name" value="EF-hand"/>
    <property type="match status" value="1"/>
</dbReference>
<evidence type="ECO:0000256" key="2">
    <source>
        <dbReference type="ARBA" id="ARBA00022837"/>
    </source>
</evidence>
<dbReference type="EMBL" id="JAPWDV010000001">
    <property type="protein sequence ID" value="KAJ6223710.1"/>
    <property type="molecule type" value="Genomic_DNA"/>
</dbReference>
<gene>
    <name evidence="5" type="ORF">RDWZM_002255</name>
</gene>
<feature type="compositionally biased region" description="Low complexity" evidence="3">
    <location>
        <begin position="823"/>
        <end position="835"/>
    </location>
</feature>
<keyword evidence="6" id="KW-1185">Reference proteome</keyword>
<dbReference type="InterPro" id="IPR002048">
    <property type="entry name" value="EF_hand_dom"/>
</dbReference>
<dbReference type="PROSITE" id="PS00018">
    <property type="entry name" value="EF_HAND_1"/>
    <property type="match status" value="1"/>
</dbReference>
<dbReference type="SUPFAM" id="SSF56300">
    <property type="entry name" value="Metallo-dependent phosphatases"/>
    <property type="match status" value="1"/>
</dbReference>
<keyword evidence="2" id="KW-0106">Calcium</keyword>
<evidence type="ECO:0000259" key="4">
    <source>
        <dbReference type="PROSITE" id="PS50222"/>
    </source>
</evidence>
<dbReference type="InterPro" id="IPR006186">
    <property type="entry name" value="Ser/Thr-sp_prot-phosphatase"/>
</dbReference>
<dbReference type="SUPFAM" id="SSF47473">
    <property type="entry name" value="EF-hand"/>
    <property type="match status" value="1"/>
</dbReference>
<dbReference type="InterPro" id="IPR011992">
    <property type="entry name" value="EF-hand-dom_pair"/>
</dbReference>
<feature type="compositionally biased region" description="Low complexity" evidence="3">
    <location>
        <begin position="14"/>
        <end position="40"/>
    </location>
</feature>
<dbReference type="SMART" id="SM00156">
    <property type="entry name" value="PP2Ac"/>
    <property type="match status" value="1"/>
</dbReference>
<comment type="similarity">
    <text evidence="1">Belongs to the PPP phosphatase family.</text>
</comment>
<evidence type="ECO:0000256" key="3">
    <source>
        <dbReference type="SAM" id="MobiDB-lite"/>
    </source>
</evidence>
<dbReference type="OMA" id="FRSNICA"/>
<feature type="compositionally biased region" description="Basic residues" evidence="3">
    <location>
        <begin position="836"/>
        <end position="855"/>
    </location>
</feature>
<proteinExistence type="inferred from homology"/>
<feature type="compositionally biased region" description="Polar residues" evidence="3">
    <location>
        <begin position="416"/>
        <end position="436"/>
    </location>
</feature>
<evidence type="ECO:0000313" key="6">
    <source>
        <dbReference type="Proteomes" id="UP001142055"/>
    </source>
</evidence>
<feature type="domain" description="EF-hand" evidence="4">
    <location>
        <begin position="376"/>
        <end position="411"/>
    </location>
</feature>
<dbReference type="PANTHER" id="PTHR11668:SF496">
    <property type="entry name" value="SERINE_THREONINE-PROTEIN PHOSPHATASE"/>
    <property type="match status" value="1"/>
</dbReference>
<dbReference type="Pfam" id="PF00149">
    <property type="entry name" value="Metallophos"/>
    <property type="match status" value="1"/>
</dbReference>
<dbReference type="InterPro" id="IPR018247">
    <property type="entry name" value="EF_Hand_1_Ca_BS"/>
</dbReference>
<dbReference type="Proteomes" id="UP001142055">
    <property type="component" value="Chromosome 1"/>
</dbReference>
<evidence type="ECO:0000313" key="5">
    <source>
        <dbReference type="EMBL" id="KAJ6223710.1"/>
    </source>
</evidence>
<organism evidence="5 6">
    <name type="scientific">Blomia tropicalis</name>
    <name type="common">Mite</name>
    <dbReference type="NCBI Taxonomy" id="40697"/>
    <lineage>
        <taxon>Eukaryota</taxon>
        <taxon>Metazoa</taxon>
        <taxon>Ecdysozoa</taxon>
        <taxon>Arthropoda</taxon>
        <taxon>Chelicerata</taxon>
        <taxon>Arachnida</taxon>
        <taxon>Acari</taxon>
        <taxon>Acariformes</taxon>
        <taxon>Sarcoptiformes</taxon>
        <taxon>Astigmata</taxon>
        <taxon>Glycyphagoidea</taxon>
        <taxon>Echimyopodidae</taxon>
        <taxon>Blomia</taxon>
    </lineage>
</organism>
<dbReference type="InterPro" id="IPR004843">
    <property type="entry name" value="Calcineurin-like_PHP"/>
</dbReference>
<dbReference type="Gene3D" id="3.60.21.10">
    <property type="match status" value="1"/>
</dbReference>
<sequence>MTSQQINSPSMVHSPISSPPLINSPAHGTGSLTSLTPTSTQPNELIQNQIGSSGTSQVSVGFPDLGSVNPVTIQTNQTNNQFMDKSNLCDTCCIILYCPIHERYLLSPIPNRGLFFPLVTIRSCDSWDDTVSRMISTILAGQQQQGCQTMVRTTKPQLIDLYMLQTPKSMPSHYTRVTYISLIIHETNNSSQCCCCESTNTNNNNNNSNNSYLQWLTLDEILSRDNLWGPEPYTIIVNWLKKYKMKTDKVDSTLWGVEVSEVDCNDSIRLLANDRSPEQELLLSARYSEEEIHKIFNEFTSLCFPSQFMSFISFRVLMLKLGWLAEEETLLRCIFISFSISGTSTNETRSIQYLTFENLLIGLSTMDESADHRGGCLRLRLKYLFHFYDLDHDGRLNSKELPKMAFDIVSKRVTCPRSSQDGSRSNDGLQREMSQPKSREDQICEESFALVTEMFRRIANISPADENSFISLEQFLNCIDSFHGTWLTEITEPIFRSNICAAEMSNIRFNYRQPLEKLSLLKAQISLVKYEEPCECCRQTRFHLSAHGIRVDIFGRIQGTIKFDLCSAYRDTAFRQELTISEPIFNCGMEFVRYVSTIAVGSCPRPEKANLRELLQLTKDAVSGEPLIMRPTSPCYVIPEIHSNLKTLYPLVVNIARWLPFVNPANLVFLGNFIEPNNQFALDTVLYLFCLKAHSPKRVILLRGSMECRSMFHKTRFQRDCLEHYDETCWNLICDIFDLLPLVAVVDERIFLSSTGIPQLNRPLEQMVELNPTTKVPINRINTSFLNALLKGQPRFKRINNTFEQTKPSQTDVSKQMGDNSKLKVSTDSSSSPSKTKSKSQKKQIVKKKVKRIVKRTTTPETGNGSARTSSSSTRGKSNSKESLLPPGKSRSSLANVNGSFGVSQLERFLHLNQYSHVIRSEMLPQVGDCKPFRITNHGTLITLGGIGAQSGQCCSTIVNKVNGTIAFLNRFKIRLIRLETILGT</sequence>
<dbReference type="AlphaFoldDB" id="A0A9Q0MD70"/>
<dbReference type="PROSITE" id="PS50222">
    <property type="entry name" value="EF_HAND_2"/>
    <property type="match status" value="1"/>
</dbReference>
<comment type="caution">
    <text evidence="5">The sequence shown here is derived from an EMBL/GenBank/DDBJ whole genome shotgun (WGS) entry which is preliminary data.</text>
</comment>
<evidence type="ECO:0000256" key="1">
    <source>
        <dbReference type="ARBA" id="ARBA00008294"/>
    </source>
</evidence>
<name>A0A9Q0MD70_BLOTA</name>
<dbReference type="GO" id="GO:0005634">
    <property type="term" value="C:nucleus"/>
    <property type="evidence" value="ECO:0007669"/>
    <property type="project" value="TreeGrafter"/>
</dbReference>
<dbReference type="PANTHER" id="PTHR11668">
    <property type="entry name" value="SERINE/THREONINE PROTEIN PHOSPHATASE"/>
    <property type="match status" value="1"/>
</dbReference>
<feature type="compositionally biased region" description="Polar residues" evidence="3">
    <location>
        <begin position="1"/>
        <end position="11"/>
    </location>
</feature>
<dbReference type="PRINTS" id="PR00114">
    <property type="entry name" value="STPHPHTASE"/>
</dbReference>
<feature type="region of interest" description="Disordered" evidence="3">
    <location>
        <begin position="1"/>
        <end position="46"/>
    </location>
</feature>
<dbReference type="GO" id="GO:0005737">
    <property type="term" value="C:cytoplasm"/>
    <property type="evidence" value="ECO:0007669"/>
    <property type="project" value="TreeGrafter"/>
</dbReference>
<dbReference type="GO" id="GO:0005509">
    <property type="term" value="F:calcium ion binding"/>
    <property type="evidence" value="ECO:0007669"/>
    <property type="project" value="InterPro"/>
</dbReference>
<dbReference type="InterPro" id="IPR029052">
    <property type="entry name" value="Metallo-depent_PP-like"/>
</dbReference>
<accession>A0A9Q0MD70</accession>
<feature type="region of interest" description="Disordered" evidence="3">
    <location>
        <begin position="802"/>
        <end position="893"/>
    </location>
</feature>
<feature type="compositionally biased region" description="Low complexity" evidence="3">
    <location>
        <begin position="856"/>
        <end position="883"/>
    </location>
</feature>
<reference evidence="5" key="1">
    <citation type="submission" date="2022-12" db="EMBL/GenBank/DDBJ databases">
        <title>Genome assemblies of Blomia tropicalis.</title>
        <authorList>
            <person name="Cui Y."/>
        </authorList>
    </citation>
    <scope>NUCLEOTIDE SEQUENCE</scope>
    <source>
        <tissue evidence="5">Adult mites</tissue>
    </source>
</reference>
<feature type="region of interest" description="Disordered" evidence="3">
    <location>
        <begin position="415"/>
        <end position="441"/>
    </location>
</feature>